<dbReference type="GO" id="GO:0005829">
    <property type="term" value="C:cytosol"/>
    <property type="evidence" value="ECO:0007669"/>
    <property type="project" value="TreeGrafter"/>
</dbReference>
<dbReference type="PANTHER" id="PTHR30295">
    <property type="entry name" value="BACTERIOFERRITIN"/>
    <property type="match status" value="1"/>
</dbReference>
<sequence>MLHRQHVYEPFLQRPHRRKRTPEELPLNTATAPAHAEETHESRKTISRAELAELLNHDLSREYQAIIGYVVYSQVIKGAEYMNIAAELEKHALQELNHAIIIAGQIDYLGGMPAVEAKIVRTSEKAVEMLQFDLDNETETIRNYRERVRQCEDLAEYALGEQIRAILIDEQDHQVALANALGRSVPAPRPS</sequence>
<dbReference type="CDD" id="cd00657">
    <property type="entry name" value="Ferritin_like"/>
    <property type="match status" value="1"/>
</dbReference>
<evidence type="ECO:0000256" key="6">
    <source>
        <dbReference type="SAM" id="MobiDB-lite"/>
    </source>
</evidence>
<evidence type="ECO:0000256" key="1">
    <source>
        <dbReference type="ARBA" id="ARBA00022434"/>
    </source>
</evidence>
<dbReference type="GO" id="GO:0006826">
    <property type="term" value="P:iron ion transport"/>
    <property type="evidence" value="ECO:0007669"/>
    <property type="project" value="InterPro"/>
</dbReference>
<keyword evidence="4" id="KW-0408">Iron</keyword>
<protein>
    <submittedName>
        <fullName evidence="8">Putative Bacterioferritin (Modular protein)</fullName>
    </submittedName>
</protein>
<evidence type="ECO:0000256" key="4">
    <source>
        <dbReference type="ARBA" id="ARBA00023004"/>
    </source>
</evidence>
<name>E6Q095_9ZZZZ</name>
<feature type="domain" description="Ferritin-like diiron" evidence="7">
    <location>
        <begin position="45"/>
        <end position="188"/>
    </location>
</feature>
<dbReference type="Pfam" id="PF00210">
    <property type="entry name" value="Ferritin"/>
    <property type="match status" value="1"/>
</dbReference>
<comment type="caution">
    <text evidence="8">The sequence shown here is derived from an EMBL/GenBank/DDBJ whole genome shotgun (WGS) entry which is preliminary data.</text>
</comment>
<dbReference type="InterPro" id="IPR008331">
    <property type="entry name" value="Ferritin_DPS_dom"/>
</dbReference>
<dbReference type="GO" id="GO:0006879">
    <property type="term" value="P:intracellular iron ion homeostasis"/>
    <property type="evidence" value="ECO:0007669"/>
    <property type="project" value="UniProtKB-KW"/>
</dbReference>
<evidence type="ECO:0000313" key="8">
    <source>
        <dbReference type="EMBL" id="CBI00604.1"/>
    </source>
</evidence>
<dbReference type="AlphaFoldDB" id="E6Q095"/>
<reference evidence="8" key="1">
    <citation type="submission" date="2009-10" db="EMBL/GenBank/DDBJ databases">
        <title>Diversity of trophic interactions inside an arsenic-rich microbial ecosystem.</title>
        <authorList>
            <person name="Bertin P.N."/>
            <person name="Heinrich-Salmeron A."/>
            <person name="Pelletier E."/>
            <person name="Goulhen-Chollet F."/>
            <person name="Arsene-Ploetze F."/>
            <person name="Gallien S."/>
            <person name="Calteau A."/>
            <person name="Vallenet D."/>
            <person name="Casiot C."/>
            <person name="Chane-Woon-Ming B."/>
            <person name="Giloteaux L."/>
            <person name="Barakat M."/>
            <person name="Bonnefoy V."/>
            <person name="Bruneel O."/>
            <person name="Chandler M."/>
            <person name="Cleiss J."/>
            <person name="Duran R."/>
            <person name="Elbaz-Poulichet F."/>
            <person name="Fonknechten N."/>
            <person name="Lauga B."/>
            <person name="Mornico D."/>
            <person name="Ortet P."/>
            <person name="Schaeffer C."/>
            <person name="Siguier P."/>
            <person name="Alexander Thil Smith A."/>
            <person name="Van Dorsselaer A."/>
            <person name="Weissenbach J."/>
            <person name="Medigue C."/>
            <person name="Le Paslier D."/>
        </authorList>
    </citation>
    <scope>NUCLEOTIDE SEQUENCE</scope>
</reference>
<dbReference type="InterPro" id="IPR012347">
    <property type="entry name" value="Ferritin-like"/>
</dbReference>
<dbReference type="GO" id="GO:0004322">
    <property type="term" value="F:ferroxidase activity"/>
    <property type="evidence" value="ECO:0007669"/>
    <property type="project" value="TreeGrafter"/>
</dbReference>
<feature type="region of interest" description="Disordered" evidence="6">
    <location>
        <begin position="1"/>
        <end position="44"/>
    </location>
</feature>
<keyword evidence="2" id="KW-0349">Heme</keyword>
<dbReference type="InterPro" id="IPR009078">
    <property type="entry name" value="Ferritin-like_SF"/>
</dbReference>
<dbReference type="InterPro" id="IPR002024">
    <property type="entry name" value="Bacterioferritin"/>
</dbReference>
<dbReference type="PANTHER" id="PTHR30295:SF0">
    <property type="entry name" value="BACTERIOFERRITIN"/>
    <property type="match status" value="1"/>
</dbReference>
<dbReference type="GO" id="GO:0020037">
    <property type="term" value="F:heme binding"/>
    <property type="evidence" value="ECO:0007669"/>
    <property type="project" value="TreeGrafter"/>
</dbReference>
<dbReference type="GO" id="GO:0008199">
    <property type="term" value="F:ferric iron binding"/>
    <property type="evidence" value="ECO:0007669"/>
    <property type="project" value="InterPro"/>
</dbReference>
<dbReference type="EMBL" id="CABN01000152">
    <property type="protein sequence ID" value="CBI00604.1"/>
    <property type="molecule type" value="Genomic_DNA"/>
</dbReference>
<dbReference type="SUPFAM" id="SSF47240">
    <property type="entry name" value="Ferritin-like"/>
    <property type="match status" value="1"/>
</dbReference>
<organism evidence="8">
    <name type="scientific">mine drainage metagenome</name>
    <dbReference type="NCBI Taxonomy" id="410659"/>
    <lineage>
        <taxon>unclassified sequences</taxon>
        <taxon>metagenomes</taxon>
        <taxon>ecological metagenomes</taxon>
    </lineage>
</organism>
<evidence type="ECO:0000256" key="5">
    <source>
        <dbReference type="SAM" id="Coils"/>
    </source>
</evidence>
<dbReference type="InterPro" id="IPR009040">
    <property type="entry name" value="Ferritin-like_diiron"/>
</dbReference>
<feature type="coiled-coil region" evidence="5">
    <location>
        <begin position="127"/>
        <end position="154"/>
    </location>
</feature>
<keyword evidence="5" id="KW-0175">Coiled coil</keyword>
<keyword evidence="1" id="KW-0409">Iron storage</keyword>
<feature type="compositionally biased region" description="Basic and acidic residues" evidence="6">
    <location>
        <begin position="35"/>
        <end position="44"/>
    </location>
</feature>
<evidence type="ECO:0000256" key="3">
    <source>
        <dbReference type="ARBA" id="ARBA00022723"/>
    </source>
</evidence>
<gene>
    <name evidence="8" type="ORF">CARN3_0149</name>
</gene>
<keyword evidence="3" id="KW-0479">Metal-binding</keyword>
<dbReference type="Gene3D" id="1.20.1260.10">
    <property type="match status" value="1"/>
</dbReference>
<dbReference type="PROSITE" id="PS50905">
    <property type="entry name" value="FERRITIN_LIKE"/>
    <property type="match status" value="1"/>
</dbReference>
<proteinExistence type="predicted"/>
<evidence type="ECO:0000259" key="7">
    <source>
        <dbReference type="PROSITE" id="PS50905"/>
    </source>
</evidence>
<accession>E6Q095</accession>
<evidence type="ECO:0000256" key="2">
    <source>
        <dbReference type="ARBA" id="ARBA00022617"/>
    </source>
</evidence>
<dbReference type="PRINTS" id="PR00601">
    <property type="entry name" value="BACFERRITIN"/>
</dbReference>